<dbReference type="Proteomes" id="UP000054805">
    <property type="component" value="Unassembled WGS sequence"/>
</dbReference>
<evidence type="ECO:0000313" key="2">
    <source>
        <dbReference type="Proteomes" id="UP000054805"/>
    </source>
</evidence>
<name>A0A0V1G8R5_TRIPS</name>
<dbReference type="EMBL" id="JYDS01005213">
    <property type="protein sequence ID" value="KRY94557.1"/>
    <property type="molecule type" value="Genomic_DNA"/>
</dbReference>
<comment type="caution">
    <text evidence="1">The sequence shown here is derived from an EMBL/GenBank/DDBJ whole genome shotgun (WGS) entry which is preliminary data.</text>
</comment>
<dbReference type="AlphaFoldDB" id="A0A0V1G8R5"/>
<proteinExistence type="predicted"/>
<keyword evidence="2" id="KW-1185">Reference proteome</keyword>
<accession>A0A0V1G8R5</accession>
<feature type="non-terminal residue" evidence="1">
    <location>
        <position position="34"/>
    </location>
</feature>
<gene>
    <name evidence="1" type="ORF">T4B_13842</name>
</gene>
<reference evidence="1 2" key="1">
    <citation type="submission" date="2015-01" db="EMBL/GenBank/DDBJ databases">
        <title>Evolution of Trichinella species and genotypes.</title>
        <authorList>
            <person name="Korhonen P.K."/>
            <person name="Edoardo P."/>
            <person name="Giuseppe L.R."/>
            <person name="Gasser R.B."/>
        </authorList>
    </citation>
    <scope>NUCLEOTIDE SEQUENCE [LARGE SCALE GENOMIC DNA]</scope>
    <source>
        <strain evidence="1">ISS588</strain>
    </source>
</reference>
<protein>
    <submittedName>
        <fullName evidence="1">Uncharacterized protein</fullName>
    </submittedName>
</protein>
<sequence length="34" mass="4106">MEQRKNKNADSTVQKFIHSRKQIKREQEACTICR</sequence>
<evidence type="ECO:0000313" key="1">
    <source>
        <dbReference type="EMBL" id="KRY94557.1"/>
    </source>
</evidence>
<organism evidence="1 2">
    <name type="scientific">Trichinella pseudospiralis</name>
    <name type="common">Parasitic roundworm</name>
    <dbReference type="NCBI Taxonomy" id="6337"/>
    <lineage>
        <taxon>Eukaryota</taxon>
        <taxon>Metazoa</taxon>
        <taxon>Ecdysozoa</taxon>
        <taxon>Nematoda</taxon>
        <taxon>Enoplea</taxon>
        <taxon>Dorylaimia</taxon>
        <taxon>Trichinellida</taxon>
        <taxon>Trichinellidae</taxon>
        <taxon>Trichinella</taxon>
    </lineage>
</organism>